<dbReference type="RefSeq" id="WP_055738223.1">
    <property type="nucleotide sequence ID" value="NZ_JAAIWL010000029.1"/>
</dbReference>
<feature type="transmembrane region" description="Helical" evidence="1">
    <location>
        <begin position="6"/>
        <end position="22"/>
    </location>
</feature>
<sequence>MKKIITSLVVIVVIIFGGLIFLQKVNFNRLGADEYYVQINDQGKKVESKADNGEKYVQYEYTLLAFDKDGKQKTFSFSAQKQLRENAYLRLYVKDKKGVTSFQEVKKEELPQKVREKLK</sequence>
<evidence type="ECO:0000313" key="3">
    <source>
        <dbReference type="Proteomes" id="UP000051888"/>
    </source>
</evidence>
<dbReference type="SUPFAM" id="SSF159121">
    <property type="entry name" value="BC4932-like"/>
    <property type="match status" value="1"/>
</dbReference>
<comment type="caution">
    <text evidence="2">The sequence shown here is derived from an EMBL/GenBank/DDBJ whole genome shotgun (WGS) entry which is preliminary data.</text>
</comment>
<keyword evidence="3" id="KW-1185">Reference proteome</keyword>
<organism evidence="2 3">
    <name type="scientific">Heyndrickxia shackletonii</name>
    <dbReference type="NCBI Taxonomy" id="157838"/>
    <lineage>
        <taxon>Bacteria</taxon>
        <taxon>Bacillati</taxon>
        <taxon>Bacillota</taxon>
        <taxon>Bacilli</taxon>
        <taxon>Bacillales</taxon>
        <taxon>Bacillaceae</taxon>
        <taxon>Heyndrickxia</taxon>
    </lineage>
</organism>
<keyword evidence="1" id="KW-1133">Transmembrane helix</keyword>
<dbReference type="NCBIfam" id="TIGR01655">
    <property type="entry name" value="yxeA_fam"/>
    <property type="match status" value="1"/>
</dbReference>
<evidence type="ECO:0000313" key="2">
    <source>
        <dbReference type="EMBL" id="KQL52531.1"/>
    </source>
</evidence>
<name>A0A0Q3WUA2_9BACI</name>
<dbReference type="InterPro" id="IPR006542">
    <property type="entry name" value="DUF1093"/>
</dbReference>
<dbReference type="STRING" id="157838.AN964_02590"/>
<gene>
    <name evidence="2" type="ORF">AN964_02590</name>
</gene>
<evidence type="ECO:0000256" key="1">
    <source>
        <dbReference type="SAM" id="Phobius"/>
    </source>
</evidence>
<dbReference type="Gene3D" id="2.40.50.480">
    <property type="match status" value="1"/>
</dbReference>
<dbReference type="Pfam" id="PF06486">
    <property type="entry name" value="DUF1093"/>
    <property type="match status" value="1"/>
</dbReference>
<dbReference type="AlphaFoldDB" id="A0A0Q3WUA2"/>
<dbReference type="PATRIC" id="fig|157838.3.peg.572"/>
<protein>
    <recommendedName>
        <fullName evidence="4">YxeA family protein</fullName>
    </recommendedName>
</protein>
<dbReference type="Proteomes" id="UP000051888">
    <property type="component" value="Unassembled WGS sequence"/>
</dbReference>
<dbReference type="PANTHER" id="PTHR36433:SF2">
    <property type="entry name" value="YXEA FAMILY PROTEIN"/>
    <property type="match status" value="1"/>
</dbReference>
<dbReference type="InterPro" id="IPR036166">
    <property type="entry name" value="YxeA-like_sf"/>
</dbReference>
<reference evidence="2 3" key="1">
    <citation type="submission" date="2015-09" db="EMBL/GenBank/DDBJ databases">
        <title>Genome sequencing project for genomic taxonomy and phylogenomics of Bacillus-like bacteria.</title>
        <authorList>
            <person name="Liu B."/>
            <person name="Wang J."/>
            <person name="Zhu Y."/>
            <person name="Liu G."/>
            <person name="Chen Q."/>
            <person name="Chen Z."/>
            <person name="Lan J."/>
            <person name="Che J."/>
            <person name="Ge C."/>
            <person name="Shi H."/>
            <person name="Pan Z."/>
            <person name="Liu X."/>
        </authorList>
    </citation>
    <scope>NUCLEOTIDE SEQUENCE [LARGE SCALE GENOMIC DNA]</scope>
    <source>
        <strain evidence="2 3">LMG 18435</strain>
    </source>
</reference>
<keyword evidence="1" id="KW-0472">Membrane</keyword>
<dbReference type="EMBL" id="LJJC01000004">
    <property type="protein sequence ID" value="KQL52531.1"/>
    <property type="molecule type" value="Genomic_DNA"/>
</dbReference>
<proteinExistence type="predicted"/>
<dbReference type="OrthoDB" id="8719215at2"/>
<evidence type="ECO:0008006" key="4">
    <source>
        <dbReference type="Google" id="ProtNLM"/>
    </source>
</evidence>
<accession>A0A0Q3WUA2</accession>
<dbReference type="PANTHER" id="PTHR36433">
    <property type="entry name" value="HYPOTHETICAL CYTOSOLIC PROTEIN"/>
    <property type="match status" value="1"/>
</dbReference>
<keyword evidence="1" id="KW-0812">Transmembrane</keyword>